<protein>
    <submittedName>
        <fullName evidence="2">Putative transcriptional regulator, Crp/Fnr family</fullName>
    </submittedName>
</protein>
<dbReference type="RefSeq" id="WP_014259460.1">
    <property type="nucleotide sequence ID" value="NC_016629.1"/>
</dbReference>
<name>F3YZ22_DESAF</name>
<dbReference type="SUPFAM" id="SSF51206">
    <property type="entry name" value="cAMP-binding domain-like"/>
    <property type="match status" value="1"/>
</dbReference>
<dbReference type="InterPro" id="IPR018490">
    <property type="entry name" value="cNMP-bd_dom_sf"/>
</dbReference>
<dbReference type="STRING" id="690850.Desaf_1328"/>
<dbReference type="Gene3D" id="1.10.220.30">
    <property type="match status" value="1"/>
</dbReference>
<dbReference type="PROSITE" id="PS50042">
    <property type="entry name" value="CNMP_BINDING_3"/>
    <property type="match status" value="1"/>
</dbReference>
<accession>F3YZ22</accession>
<dbReference type="AlphaFoldDB" id="F3YZ22"/>
<dbReference type="Pfam" id="PF01706">
    <property type="entry name" value="FliG_C"/>
    <property type="match status" value="1"/>
</dbReference>
<evidence type="ECO:0000259" key="1">
    <source>
        <dbReference type="PROSITE" id="PS50042"/>
    </source>
</evidence>
<dbReference type="InterPro" id="IPR011002">
    <property type="entry name" value="FliG_a-hlx"/>
</dbReference>
<dbReference type="CDD" id="cd00038">
    <property type="entry name" value="CAP_ED"/>
    <property type="match status" value="1"/>
</dbReference>
<evidence type="ECO:0000313" key="3">
    <source>
        <dbReference type="Proteomes" id="UP000007844"/>
    </source>
</evidence>
<dbReference type="HOGENOM" id="CLU_679212_0_0_7"/>
<dbReference type="SUPFAM" id="SSF48029">
    <property type="entry name" value="FliG"/>
    <property type="match status" value="1"/>
</dbReference>
<evidence type="ECO:0000313" key="2">
    <source>
        <dbReference type="EMBL" id="EGJ49667.1"/>
    </source>
</evidence>
<dbReference type="Pfam" id="PF00027">
    <property type="entry name" value="cNMP_binding"/>
    <property type="match status" value="1"/>
</dbReference>
<gene>
    <name evidence="2" type="ORF">Desaf_1328</name>
</gene>
<dbReference type="eggNOG" id="COG0664">
    <property type="taxonomic scope" value="Bacteria"/>
</dbReference>
<dbReference type="EMBL" id="CP003221">
    <property type="protein sequence ID" value="EGJ49667.1"/>
    <property type="molecule type" value="Genomic_DNA"/>
</dbReference>
<keyword evidence="3" id="KW-1185">Reference proteome</keyword>
<dbReference type="InterPro" id="IPR014710">
    <property type="entry name" value="RmlC-like_jellyroll"/>
</dbReference>
<dbReference type="Gene3D" id="2.60.120.10">
    <property type="entry name" value="Jelly Rolls"/>
    <property type="match status" value="1"/>
</dbReference>
<organism evidence="2 3">
    <name type="scientific">Desulfocurvibacter africanus subsp. africanus str. Walvis Bay</name>
    <dbReference type="NCBI Taxonomy" id="690850"/>
    <lineage>
        <taxon>Bacteria</taxon>
        <taxon>Pseudomonadati</taxon>
        <taxon>Thermodesulfobacteriota</taxon>
        <taxon>Desulfovibrionia</taxon>
        <taxon>Desulfovibrionales</taxon>
        <taxon>Desulfovibrionaceae</taxon>
        <taxon>Desulfocurvibacter</taxon>
    </lineage>
</organism>
<sequence length="405" mass="45805">MADATSSKNIIFHKNQIVLREGQSNPTAYMVKRGSVTIYRIVNNRRVVLGVIKPGQFFGEASLLTGEPFHANAEADDYTELIPFDAPLLHGLLLKSPVPLQRLLRHLLERVKVLEKAIQDQPTNNRVLGVCQVLHLLHLASEQGQPKKRGNADPVEFSSTDTHRAIRNILLISQLELELILERLAKLGLIAISDVKQSRYEKNIFGELQKTGEQVRDRMISLCNPQTFLSTARNLAVSDPDPNSPFTKELEYIDIHAFAQLVDASPEMVYRKIGNQEVPEELFFLCKTQAQAWAREMGENFFKKIKRKRLKLEELETVDDIVMVDDTTLQEAFPLLGFHKLGILYSAAQPETRDKILANLSRKMAKVIHDEGRDKKFSDTEVADVEHELMELIKQRKGQGPGKGA</sequence>
<reference evidence="2 3" key="1">
    <citation type="journal article" date="2011" name="J. Bacteriol.">
        <title>Genome sequence of the mercury-methylating and pleomorphic Desulfovibrio africanus Strain Walvis Bay.</title>
        <authorList>
            <person name="Brown S.D."/>
            <person name="Wall J.D."/>
            <person name="Kucken A.M."/>
            <person name="Gilmour C.C."/>
            <person name="Podar M."/>
            <person name="Brandt C.C."/>
            <person name="Teshima H."/>
            <person name="Detter J.C."/>
            <person name="Han C.S."/>
            <person name="Land M.L."/>
            <person name="Lucas S."/>
            <person name="Han J."/>
            <person name="Pennacchio L."/>
            <person name="Nolan M."/>
            <person name="Pitluck S."/>
            <person name="Woyke T."/>
            <person name="Goodwin L."/>
            <person name="Palumbo A.V."/>
            <person name="Elias D.A."/>
        </authorList>
    </citation>
    <scope>NUCLEOTIDE SEQUENCE [LARGE SCALE GENOMIC DNA]</scope>
    <source>
        <strain evidence="2 3">Walvis Bay</strain>
    </source>
</reference>
<dbReference type="InterPro" id="IPR000595">
    <property type="entry name" value="cNMP-bd_dom"/>
</dbReference>
<proteinExistence type="predicted"/>
<dbReference type="KEGG" id="daf:Desaf_1328"/>
<dbReference type="Proteomes" id="UP000007844">
    <property type="component" value="Chromosome"/>
</dbReference>
<dbReference type="InterPro" id="IPR023087">
    <property type="entry name" value="Flg_Motor_Flig_C"/>
</dbReference>
<feature type="domain" description="Cyclic nucleotide-binding" evidence="1">
    <location>
        <begin position="1"/>
        <end position="110"/>
    </location>
</feature>